<evidence type="ECO:0000256" key="10">
    <source>
        <dbReference type="ARBA" id="ARBA00023242"/>
    </source>
</evidence>
<dbReference type="PANTHER" id="PTHR12620">
    <property type="entry name" value="U2 SNRNP AUXILIARY FACTOR, SMALL SUBUNIT"/>
    <property type="match status" value="1"/>
</dbReference>
<name>A0A7S3J3V9_9SPIT</name>
<feature type="domain" description="C3H1-type" evidence="15">
    <location>
        <begin position="12"/>
        <end position="40"/>
    </location>
</feature>
<dbReference type="SMART" id="SM00361">
    <property type="entry name" value="RRM_1"/>
    <property type="match status" value="1"/>
</dbReference>
<evidence type="ECO:0000256" key="6">
    <source>
        <dbReference type="ARBA" id="ARBA00022833"/>
    </source>
</evidence>
<feature type="compositionally biased region" description="Basic and acidic residues" evidence="13">
    <location>
        <begin position="202"/>
        <end position="242"/>
    </location>
</feature>
<evidence type="ECO:0000256" key="13">
    <source>
        <dbReference type="SAM" id="MobiDB-lite"/>
    </source>
</evidence>
<evidence type="ECO:0000256" key="5">
    <source>
        <dbReference type="ARBA" id="ARBA00022771"/>
    </source>
</evidence>
<dbReference type="EMBL" id="HBII01003644">
    <property type="protein sequence ID" value="CAE0342784.1"/>
    <property type="molecule type" value="Transcribed_RNA"/>
</dbReference>
<organism evidence="16">
    <name type="scientific">Euplotes harpa</name>
    <dbReference type="NCBI Taxonomy" id="151035"/>
    <lineage>
        <taxon>Eukaryota</taxon>
        <taxon>Sar</taxon>
        <taxon>Alveolata</taxon>
        <taxon>Ciliophora</taxon>
        <taxon>Intramacronucleata</taxon>
        <taxon>Spirotrichea</taxon>
        <taxon>Hypotrichia</taxon>
        <taxon>Euplotida</taxon>
        <taxon>Euplotidae</taxon>
        <taxon>Euplotes</taxon>
    </lineage>
</organism>
<comment type="subcellular location">
    <subcellularLocation>
        <location evidence="1">Nucleus</location>
    </subcellularLocation>
</comment>
<protein>
    <submittedName>
        <fullName evidence="16">Uncharacterized protein</fullName>
    </submittedName>
</protein>
<accession>A0A7S3J3V9</accession>
<feature type="domain" description="RRM" evidence="14">
    <location>
        <begin position="58"/>
        <end position="147"/>
    </location>
</feature>
<dbReference type="Gene3D" id="3.30.70.330">
    <property type="match status" value="1"/>
</dbReference>
<keyword evidence="9" id="KW-0508">mRNA splicing</keyword>
<dbReference type="CDD" id="cd12287">
    <property type="entry name" value="RRM_U2AF35_like"/>
    <property type="match status" value="1"/>
</dbReference>
<dbReference type="SMART" id="SM00356">
    <property type="entry name" value="ZnF_C3H1"/>
    <property type="match status" value="2"/>
</dbReference>
<dbReference type="AlphaFoldDB" id="A0A7S3J3V9"/>
<reference evidence="16" key="1">
    <citation type="submission" date="2021-01" db="EMBL/GenBank/DDBJ databases">
        <authorList>
            <person name="Corre E."/>
            <person name="Pelletier E."/>
            <person name="Niang G."/>
            <person name="Scheremetjew M."/>
            <person name="Finn R."/>
            <person name="Kale V."/>
            <person name="Holt S."/>
            <person name="Cochrane G."/>
            <person name="Meng A."/>
            <person name="Brown T."/>
            <person name="Cohen L."/>
        </authorList>
    </citation>
    <scope>NUCLEOTIDE SEQUENCE</scope>
    <source>
        <strain evidence="16">FSP1.4</strain>
    </source>
</reference>
<dbReference type="GO" id="GO:0000398">
    <property type="term" value="P:mRNA splicing, via spliceosome"/>
    <property type="evidence" value="ECO:0007669"/>
    <property type="project" value="InterPro"/>
</dbReference>
<dbReference type="InterPro" id="IPR003954">
    <property type="entry name" value="RRM_euk-type"/>
</dbReference>
<keyword evidence="7 11" id="KW-0694">RNA-binding</keyword>
<dbReference type="PROSITE" id="PS50103">
    <property type="entry name" value="ZF_C3H1"/>
    <property type="match status" value="2"/>
</dbReference>
<dbReference type="InterPro" id="IPR000571">
    <property type="entry name" value="Znf_CCCH"/>
</dbReference>
<evidence type="ECO:0000256" key="3">
    <source>
        <dbReference type="ARBA" id="ARBA00022723"/>
    </source>
</evidence>
<dbReference type="InterPro" id="IPR000504">
    <property type="entry name" value="RRM_dom"/>
</dbReference>
<dbReference type="InterPro" id="IPR009145">
    <property type="entry name" value="U2AF_small"/>
</dbReference>
<gene>
    <name evidence="16" type="ORF">EHAR0213_LOCUS1691</name>
</gene>
<dbReference type="SUPFAM" id="SSF54928">
    <property type="entry name" value="RNA-binding domain, RBD"/>
    <property type="match status" value="1"/>
</dbReference>
<feature type="domain" description="C3H1-type" evidence="15">
    <location>
        <begin position="149"/>
        <end position="176"/>
    </location>
</feature>
<evidence type="ECO:0000256" key="7">
    <source>
        <dbReference type="ARBA" id="ARBA00022884"/>
    </source>
</evidence>
<keyword evidence="2" id="KW-0507">mRNA processing</keyword>
<evidence type="ECO:0000256" key="2">
    <source>
        <dbReference type="ARBA" id="ARBA00022664"/>
    </source>
</evidence>
<proteinExistence type="predicted"/>
<dbReference type="GO" id="GO:0003677">
    <property type="term" value="F:DNA binding"/>
    <property type="evidence" value="ECO:0007669"/>
    <property type="project" value="UniProtKB-KW"/>
</dbReference>
<sequence>MADKLARIFGTEEDKVNCPFYFKIGACRHGDTCTRLHNKPILSQTIMFFHLYDNPPAAVAFADGMEVNEEALEDAVKHFEDFYEDIFLEFIKYGEVEEIHVCDNIGDHIIGNVYVKFSSESEAKKCLEDLNGKYYTGRIIYGEYCPVTDFREAKCRQYNDGSCERGGYCNFMHLKHVSKSFRKALFRYMYEAYPFYKERKKQLEDDDHKKRDRDYDKFGKREGEGDKSRPRNDSSRHERSQEPEAQPPARDQTSAERRAMIAMWNQESGQ</sequence>
<dbReference type="PRINTS" id="PR01848">
    <property type="entry name" value="U2AUXFACTOR"/>
</dbReference>
<feature type="zinc finger region" description="C3H1-type" evidence="12">
    <location>
        <begin position="12"/>
        <end position="40"/>
    </location>
</feature>
<keyword evidence="6 12" id="KW-0862">Zinc</keyword>
<evidence type="ECO:0000256" key="9">
    <source>
        <dbReference type="ARBA" id="ARBA00023187"/>
    </source>
</evidence>
<dbReference type="InterPro" id="IPR012677">
    <property type="entry name" value="Nucleotide-bd_a/b_plait_sf"/>
</dbReference>
<dbReference type="Pfam" id="PF00076">
    <property type="entry name" value="RRM_1"/>
    <property type="match status" value="1"/>
</dbReference>
<feature type="zinc finger region" description="C3H1-type" evidence="12">
    <location>
        <begin position="149"/>
        <end position="176"/>
    </location>
</feature>
<dbReference type="Pfam" id="PF00642">
    <property type="entry name" value="zf-CCCH"/>
    <property type="match status" value="1"/>
</dbReference>
<evidence type="ECO:0000256" key="4">
    <source>
        <dbReference type="ARBA" id="ARBA00022737"/>
    </source>
</evidence>
<dbReference type="GO" id="GO:0003723">
    <property type="term" value="F:RNA binding"/>
    <property type="evidence" value="ECO:0007669"/>
    <property type="project" value="UniProtKB-UniRule"/>
</dbReference>
<dbReference type="GO" id="GO:0089701">
    <property type="term" value="C:U2AF complex"/>
    <property type="evidence" value="ECO:0007669"/>
    <property type="project" value="InterPro"/>
</dbReference>
<keyword evidence="3 12" id="KW-0479">Metal-binding</keyword>
<dbReference type="InterPro" id="IPR035979">
    <property type="entry name" value="RBD_domain_sf"/>
</dbReference>
<keyword evidence="8" id="KW-0238">DNA-binding</keyword>
<evidence type="ECO:0000313" key="16">
    <source>
        <dbReference type="EMBL" id="CAE0342784.1"/>
    </source>
</evidence>
<evidence type="ECO:0000256" key="1">
    <source>
        <dbReference type="ARBA" id="ARBA00004123"/>
    </source>
</evidence>
<evidence type="ECO:0000256" key="12">
    <source>
        <dbReference type="PROSITE-ProRule" id="PRU00723"/>
    </source>
</evidence>
<keyword evidence="10" id="KW-0539">Nucleus</keyword>
<keyword evidence="4" id="KW-0677">Repeat</keyword>
<dbReference type="PROSITE" id="PS50102">
    <property type="entry name" value="RRM"/>
    <property type="match status" value="1"/>
</dbReference>
<dbReference type="GO" id="GO:0008270">
    <property type="term" value="F:zinc ion binding"/>
    <property type="evidence" value="ECO:0007669"/>
    <property type="project" value="UniProtKB-KW"/>
</dbReference>
<feature type="region of interest" description="Disordered" evidence="13">
    <location>
        <begin position="202"/>
        <end position="270"/>
    </location>
</feature>
<dbReference type="FunFam" id="3.30.70.330:FF:000122">
    <property type="entry name" value="Splicing factor U2AF small subunit"/>
    <property type="match status" value="1"/>
</dbReference>
<evidence type="ECO:0000256" key="8">
    <source>
        <dbReference type="ARBA" id="ARBA00023125"/>
    </source>
</evidence>
<evidence type="ECO:0000259" key="14">
    <source>
        <dbReference type="PROSITE" id="PS50102"/>
    </source>
</evidence>
<evidence type="ECO:0000256" key="11">
    <source>
        <dbReference type="PROSITE-ProRule" id="PRU00176"/>
    </source>
</evidence>
<evidence type="ECO:0000259" key="15">
    <source>
        <dbReference type="PROSITE" id="PS50103"/>
    </source>
</evidence>
<keyword evidence="5 12" id="KW-0863">Zinc-finger</keyword>